<feature type="transmembrane region" description="Helical" evidence="2">
    <location>
        <begin position="71"/>
        <end position="94"/>
    </location>
</feature>
<feature type="domain" description="Endonuclease/exonuclease/phosphatase" evidence="3">
    <location>
        <begin position="144"/>
        <end position="346"/>
    </location>
</feature>
<organism evidence="4 5">
    <name type="scientific">Actinomycetospora corticicola</name>
    <dbReference type="NCBI Taxonomy" id="663602"/>
    <lineage>
        <taxon>Bacteria</taxon>
        <taxon>Bacillati</taxon>
        <taxon>Actinomycetota</taxon>
        <taxon>Actinomycetes</taxon>
        <taxon>Pseudonocardiales</taxon>
        <taxon>Pseudonocardiaceae</taxon>
        <taxon>Actinomycetospora</taxon>
    </lineage>
</organism>
<dbReference type="RefSeq" id="WP_179794898.1">
    <property type="nucleotide sequence ID" value="NZ_BAABHP010000014.1"/>
</dbReference>
<keyword evidence="2" id="KW-0812">Transmembrane</keyword>
<reference evidence="4 5" key="1">
    <citation type="submission" date="2020-07" db="EMBL/GenBank/DDBJ databases">
        <title>Sequencing the genomes of 1000 actinobacteria strains.</title>
        <authorList>
            <person name="Klenk H.-P."/>
        </authorList>
    </citation>
    <scope>NUCLEOTIDE SEQUENCE [LARGE SCALE GENOMIC DNA]</scope>
    <source>
        <strain evidence="4 5">DSM 45772</strain>
    </source>
</reference>
<feature type="compositionally biased region" description="Low complexity" evidence="1">
    <location>
        <begin position="1"/>
        <end position="18"/>
    </location>
</feature>
<keyword evidence="4" id="KW-0378">Hydrolase</keyword>
<dbReference type="GO" id="GO:0004527">
    <property type="term" value="F:exonuclease activity"/>
    <property type="evidence" value="ECO:0007669"/>
    <property type="project" value="UniProtKB-KW"/>
</dbReference>
<feature type="region of interest" description="Disordered" evidence="1">
    <location>
        <begin position="1"/>
        <end position="36"/>
    </location>
</feature>
<dbReference type="InterPro" id="IPR005135">
    <property type="entry name" value="Endo/exonuclease/phosphatase"/>
</dbReference>
<dbReference type="InterPro" id="IPR036691">
    <property type="entry name" value="Endo/exonu/phosph_ase_sf"/>
</dbReference>
<dbReference type="AlphaFoldDB" id="A0A7Y9J6I4"/>
<protein>
    <submittedName>
        <fullName evidence="4">Endonuclease/exonuclease/phosphatase (EEP) superfamily protein YafD</fullName>
    </submittedName>
</protein>
<gene>
    <name evidence="4" type="ORF">BJ983_003429</name>
</gene>
<dbReference type="SUPFAM" id="SSF56219">
    <property type="entry name" value="DNase I-like"/>
    <property type="match status" value="1"/>
</dbReference>
<feature type="transmembrane region" description="Helical" evidence="2">
    <location>
        <begin position="43"/>
        <end position="59"/>
    </location>
</feature>
<keyword evidence="2" id="KW-1133">Transmembrane helix</keyword>
<proteinExistence type="predicted"/>
<dbReference type="Proteomes" id="UP000535890">
    <property type="component" value="Unassembled WGS sequence"/>
</dbReference>
<keyword evidence="4" id="KW-0540">Nuclease</keyword>
<dbReference type="Gene3D" id="3.60.10.10">
    <property type="entry name" value="Endonuclease/exonuclease/phosphatase"/>
    <property type="match status" value="1"/>
</dbReference>
<keyword evidence="4" id="KW-0255">Endonuclease</keyword>
<comment type="caution">
    <text evidence="4">The sequence shown here is derived from an EMBL/GenBank/DDBJ whole genome shotgun (WGS) entry which is preliminary data.</text>
</comment>
<dbReference type="Pfam" id="PF03372">
    <property type="entry name" value="Exo_endo_phos"/>
    <property type="match status" value="1"/>
</dbReference>
<name>A0A7Y9J6I4_9PSEU</name>
<evidence type="ECO:0000256" key="1">
    <source>
        <dbReference type="SAM" id="MobiDB-lite"/>
    </source>
</evidence>
<dbReference type="GO" id="GO:0004519">
    <property type="term" value="F:endonuclease activity"/>
    <property type="evidence" value="ECO:0007669"/>
    <property type="project" value="UniProtKB-KW"/>
</dbReference>
<evidence type="ECO:0000256" key="2">
    <source>
        <dbReference type="SAM" id="Phobius"/>
    </source>
</evidence>
<feature type="transmembrane region" description="Helical" evidence="2">
    <location>
        <begin position="101"/>
        <end position="121"/>
    </location>
</feature>
<evidence type="ECO:0000259" key="3">
    <source>
        <dbReference type="Pfam" id="PF03372"/>
    </source>
</evidence>
<accession>A0A7Y9J6I4</accession>
<keyword evidence="5" id="KW-1185">Reference proteome</keyword>
<evidence type="ECO:0000313" key="5">
    <source>
        <dbReference type="Proteomes" id="UP000535890"/>
    </source>
</evidence>
<keyword evidence="2" id="KW-0472">Membrane</keyword>
<sequence>MSTTARPPSAGPDAAGPAWRSRPADAPWHRLPRPSGRRSRRRLLGAVVATALAVVVLLPDEFGLDRVLPFAVFAALRLPLAVGTWVLGVGLLALRPRWWPLLAPVLAVAVLAVALVVPRAIPSTGPPPGGTELTVLELNSFEGHADPRAIAATALRAGADLVVLPEAGDRMRRSLAGLLPGWRTWTNVPPSAAEVRGIVVAGSPRAGDVSARRLDGDTRYPWAEVSGGILGPTRLVAVHLVSVVPQWIGYWPGELEMLQRWCAAPGPAVVVGDLNASPDHSAFRAGTAGCTDAGTATGGSLIGTWNSGVPRWLGTQIDHVLTRTAPDGSGPRPRSLEVLDLPGSDHRGLLVRLRL</sequence>
<keyword evidence="4" id="KW-0269">Exonuclease</keyword>
<dbReference type="EMBL" id="JACCBN010000001">
    <property type="protein sequence ID" value="NYD37327.1"/>
    <property type="molecule type" value="Genomic_DNA"/>
</dbReference>
<evidence type="ECO:0000313" key="4">
    <source>
        <dbReference type="EMBL" id="NYD37327.1"/>
    </source>
</evidence>